<dbReference type="RefSeq" id="WP_132122388.1">
    <property type="nucleotide sequence ID" value="NZ_SLWS01000007.1"/>
</dbReference>
<name>A0A4R2J9Q8_9PSEU</name>
<dbReference type="Pfam" id="PF04237">
    <property type="entry name" value="YjbR"/>
    <property type="match status" value="1"/>
</dbReference>
<dbReference type="EMBL" id="SLWS01000007">
    <property type="protein sequence ID" value="TCO56083.1"/>
    <property type="molecule type" value="Genomic_DNA"/>
</dbReference>
<reference evidence="1 2" key="1">
    <citation type="submission" date="2019-03" db="EMBL/GenBank/DDBJ databases">
        <title>Genomic Encyclopedia of Type Strains, Phase IV (KMG-IV): sequencing the most valuable type-strain genomes for metagenomic binning, comparative biology and taxonomic classification.</title>
        <authorList>
            <person name="Goeker M."/>
        </authorList>
    </citation>
    <scope>NUCLEOTIDE SEQUENCE [LARGE SCALE GENOMIC DNA]</scope>
    <source>
        <strain evidence="1 2">DSM 45934</strain>
    </source>
</reference>
<gene>
    <name evidence="1" type="ORF">EV192_107508</name>
</gene>
<proteinExistence type="predicted"/>
<sequence length="123" mass="13711">MTNDPLDRLRATCLALPEVIEKLNHGMPSWVIRRKTVVQFYDGPQRGEDLIGMWAPAPPGVLEAQVAQEPDRFYQPPYGGVGWLGVRLDRDPDWAEVTSIVEEAYRLVAPNRLVARLNAGSSA</sequence>
<evidence type="ECO:0000313" key="1">
    <source>
        <dbReference type="EMBL" id="TCO56083.1"/>
    </source>
</evidence>
<keyword evidence="2" id="KW-1185">Reference proteome</keyword>
<protein>
    <submittedName>
        <fullName evidence="1">YjbR protein</fullName>
    </submittedName>
</protein>
<dbReference type="AlphaFoldDB" id="A0A4R2J9Q8"/>
<comment type="caution">
    <text evidence="1">The sequence shown here is derived from an EMBL/GenBank/DDBJ whole genome shotgun (WGS) entry which is preliminary data.</text>
</comment>
<dbReference type="OrthoDB" id="8479417at2"/>
<dbReference type="Proteomes" id="UP000295680">
    <property type="component" value="Unassembled WGS sequence"/>
</dbReference>
<dbReference type="Gene3D" id="3.90.1150.30">
    <property type="match status" value="1"/>
</dbReference>
<accession>A0A4R2J9Q8</accession>
<evidence type="ECO:0000313" key="2">
    <source>
        <dbReference type="Proteomes" id="UP000295680"/>
    </source>
</evidence>
<dbReference type="SUPFAM" id="SSF142906">
    <property type="entry name" value="YjbR-like"/>
    <property type="match status" value="1"/>
</dbReference>
<dbReference type="InterPro" id="IPR038056">
    <property type="entry name" value="YjbR-like_sf"/>
</dbReference>
<organism evidence="1 2">
    <name type="scientific">Actinocrispum wychmicini</name>
    <dbReference type="NCBI Taxonomy" id="1213861"/>
    <lineage>
        <taxon>Bacteria</taxon>
        <taxon>Bacillati</taxon>
        <taxon>Actinomycetota</taxon>
        <taxon>Actinomycetes</taxon>
        <taxon>Pseudonocardiales</taxon>
        <taxon>Pseudonocardiaceae</taxon>
        <taxon>Actinocrispum</taxon>
    </lineage>
</organism>
<dbReference type="InterPro" id="IPR058532">
    <property type="entry name" value="YjbR/MT2646/Rv2570-like"/>
</dbReference>